<keyword evidence="4 13" id="KW-0813">Transport</keyword>
<evidence type="ECO:0000256" key="2">
    <source>
        <dbReference type="ARBA" id="ARBA00004651"/>
    </source>
</evidence>
<keyword evidence="9" id="KW-0406">Ion transport</keyword>
<keyword evidence="15" id="KW-1185">Reference proteome</keyword>
<evidence type="ECO:0000256" key="3">
    <source>
        <dbReference type="ARBA" id="ARBA00022426"/>
    </source>
</evidence>
<sequence length="346" mass="36981">MKLSQKIKTSWLVAISSLLMLMIGAYQVWLIWPSLVLAAIEWQREVNGQLADLLYSAQSEPLVSGSYLVGFSFLYGMLHSLGPGHGKVIVSTYLATHPAKVRASLMLTIISAICQALVAILLVSVLIWGFNASMRVVNEKAATFVALSCVLVVVLGLLICWKASKQIYRAIRAPKLKVKALTPIAAQPAMSMSAPGSLLMPQNVLYTTEHSHDKCGCGHQHVAGADAINEASTMREYVGIVATIGIRPCTGAIMALLFANMVGTYWLGVMSALAMAGGTALTTSIIAILTLTSKKIVKRYLAATSSDNTAPWQLAGYYVQLFGGLLLIAIGLLLVSSHDTGMSQVL</sequence>
<evidence type="ECO:0000256" key="8">
    <source>
        <dbReference type="ARBA" id="ARBA00022989"/>
    </source>
</evidence>
<keyword evidence="3" id="KW-0171">Cobalt transport</keyword>
<feature type="transmembrane region" description="Helical" evidence="13">
    <location>
        <begin position="12"/>
        <end position="32"/>
    </location>
</feature>
<dbReference type="PANTHER" id="PTHR40659:SF1">
    <property type="entry name" value="NICKEL_COBALT EFFLUX SYSTEM RCNA"/>
    <property type="match status" value="1"/>
</dbReference>
<feature type="transmembrane region" description="Helical" evidence="13">
    <location>
        <begin position="62"/>
        <end position="82"/>
    </location>
</feature>
<evidence type="ECO:0000256" key="10">
    <source>
        <dbReference type="ARBA" id="ARBA00023112"/>
    </source>
</evidence>
<protein>
    <recommendedName>
        <fullName evidence="13">Nickel/cobalt efflux system</fullName>
    </recommendedName>
</protein>
<keyword evidence="11 13" id="KW-0472">Membrane</keyword>
<feature type="transmembrane region" description="Helical" evidence="13">
    <location>
        <begin position="314"/>
        <end position="336"/>
    </location>
</feature>
<dbReference type="PANTHER" id="PTHR40659">
    <property type="entry name" value="NICKEL/COBALT EFFLUX SYSTEM RCNA"/>
    <property type="match status" value="1"/>
</dbReference>
<dbReference type="GO" id="GO:0046583">
    <property type="term" value="F:monoatomic cation efflux transmembrane transporter activity"/>
    <property type="evidence" value="ECO:0007669"/>
    <property type="project" value="TreeGrafter"/>
</dbReference>
<feature type="transmembrane region" description="Helical" evidence="13">
    <location>
        <begin position="237"/>
        <end position="259"/>
    </location>
</feature>
<dbReference type="RefSeq" id="WP_125321302.1">
    <property type="nucleotide sequence ID" value="NZ_AP024890.1"/>
</dbReference>
<keyword evidence="10" id="KW-0921">Nickel transport</keyword>
<reference evidence="14 15" key="1">
    <citation type="submission" date="2018-12" db="EMBL/GenBank/DDBJ databases">
        <title>Genomic taxonomy of the Vibrionaceae family.</title>
        <authorList>
            <person name="Gomez-Gil B."/>
            <person name="Enciso-Ibarra K."/>
        </authorList>
    </citation>
    <scope>NUCLEOTIDE SEQUENCE [LARGE SCALE GENOMIC DNA]</scope>
    <source>
        <strain evidence="14 15">CAIM 594</strain>
    </source>
</reference>
<accession>A0A3R9DZV4</accession>
<feature type="transmembrane region" description="Helical" evidence="13">
    <location>
        <begin position="265"/>
        <end position="293"/>
    </location>
</feature>
<feature type="transmembrane region" description="Helical" evidence="13">
    <location>
        <begin position="103"/>
        <end position="129"/>
    </location>
</feature>
<evidence type="ECO:0000256" key="6">
    <source>
        <dbReference type="ARBA" id="ARBA00022596"/>
    </source>
</evidence>
<dbReference type="Pfam" id="PF03824">
    <property type="entry name" value="NicO"/>
    <property type="match status" value="1"/>
</dbReference>
<evidence type="ECO:0000256" key="7">
    <source>
        <dbReference type="ARBA" id="ARBA00022692"/>
    </source>
</evidence>
<dbReference type="InterPro" id="IPR011541">
    <property type="entry name" value="Ni/Co_transpt_high_affinity"/>
</dbReference>
<comment type="caution">
    <text evidence="14">The sequence shown here is derived from an EMBL/GenBank/DDBJ whole genome shotgun (WGS) entry which is preliminary data.</text>
</comment>
<evidence type="ECO:0000313" key="14">
    <source>
        <dbReference type="EMBL" id="RSD31088.1"/>
    </source>
</evidence>
<dbReference type="GO" id="GO:0010045">
    <property type="term" value="P:response to nickel cation"/>
    <property type="evidence" value="ECO:0007669"/>
    <property type="project" value="TreeGrafter"/>
</dbReference>
<keyword evidence="6" id="KW-0533">Nickel</keyword>
<evidence type="ECO:0000256" key="4">
    <source>
        <dbReference type="ARBA" id="ARBA00022448"/>
    </source>
</evidence>
<evidence type="ECO:0000256" key="12">
    <source>
        <dbReference type="ARBA" id="ARBA00023285"/>
    </source>
</evidence>
<comment type="subcellular location">
    <subcellularLocation>
        <location evidence="2 13">Cell membrane</location>
        <topology evidence="2 13">Multi-pass membrane protein</topology>
    </subcellularLocation>
</comment>
<dbReference type="Proteomes" id="UP000269041">
    <property type="component" value="Unassembled WGS sequence"/>
</dbReference>
<name>A0A3R9DZV4_9VIBR</name>
<evidence type="ECO:0000256" key="1">
    <source>
        <dbReference type="ARBA" id="ARBA00002510"/>
    </source>
</evidence>
<dbReference type="GO" id="GO:0005886">
    <property type="term" value="C:plasma membrane"/>
    <property type="evidence" value="ECO:0007669"/>
    <property type="project" value="UniProtKB-SubCell"/>
</dbReference>
<keyword evidence="12" id="KW-0170">Cobalt</keyword>
<evidence type="ECO:0000256" key="11">
    <source>
        <dbReference type="ARBA" id="ARBA00023136"/>
    </source>
</evidence>
<feature type="transmembrane region" description="Helical" evidence="13">
    <location>
        <begin position="141"/>
        <end position="161"/>
    </location>
</feature>
<keyword evidence="5" id="KW-1003">Cell membrane</keyword>
<organism evidence="14 15">
    <name type="scientific">Vibrio pectenicida</name>
    <dbReference type="NCBI Taxonomy" id="62763"/>
    <lineage>
        <taxon>Bacteria</taxon>
        <taxon>Pseudomonadati</taxon>
        <taxon>Pseudomonadota</taxon>
        <taxon>Gammaproteobacteria</taxon>
        <taxon>Vibrionales</taxon>
        <taxon>Vibrionaceae</taxon>
        <taxon>Vibrio</taxon>
    </lineage>
</organism>
<evidence type="ECO:0000256" key="13">
    <source>
        <dbReference type="RuleBase" id="RU362101"/>
    </source>
</evidence>
<keyword evidence="7 13" id="KW-0812">Transmembrane</keyword>
<evidence type="ECO:0000256" key="9">
    <source>
        <dbReference type="ARBA" id="ARBA00023065"/>
    </source>
</evidence>
<dbReference type="EMBL" id="RSFA01000042">
    <property type="protein sequence ID" value="RSD31088.1"/>
    <property type="molecule type" value="Genomic_DNA"/>
</dbReference>
<gene>
    <name evidence="14" type="ORF">EJA03_10490</name>
</gene>
<keyword evidence="8 13" id="KW-1133">Transmembrane helix</keyword>
<dbReference type="GO" id="GO:0032025">
    <property type="term" value="P:response to cobalt ion"/>
    <property type="evidence" value="ECO:0007669"/>
    <property type="project" value="TreeGrafter"/>
</dbReference>
<evidence type="ECO:0000256" key="5">
    <source>
        <dbReference type="ARBA" id="ARBA00022475"/>
    </source>
</evidence>
<comment type="function">
    <text evidence="1">Efflux system for nickel and cobalt.</text>
</comment>
<dbReference type="GO" id="GO:0015099">
    <property type="term" value="F:nickel cation transmembrane transporter activity"/>
    <property type="evidence" value="ECO:0007669"/>
    <property type="project" value="UniProtKB-UniRule"/>
</dbReference>
<dbReference type="AlphaFoldDB" id="A0A3R9DZV4"/>
<dbReference type="InterPro" id="IPR051224">
    <property type="entry name" value="NiCoT_RcnA"/>
</dbReference>
<evidence type="ECO:0000313" key="15">
    <source>
        <dbReference type="Proteomes" id="UP000269041"/>
    </source>
</evidence>
<dbReference type="GO" id="GO:0006824">
    <property type="term" value="P:cobalt ion transport"/>
    <property type="evidence" value="ECO:0007669"/>
    <property type="project" value="UniProtKB-KW"/>
</dbReference>
<proteinExistence type="inferred from homology"/>
<dbReference type="OrthoDB" id="9812956at2"/>
<comment type="similarity">
    <text evidence="13">Belongs to the NiCoT transporter (TC 2.A.52) family.</text>
</comment>